<evidence type="ECO:0000256" key="1">
    <source>
        <dbReference type="SAM" id="Phobius"/>
    </source>
</evidence>
<dbReference type="Proteomes" id="UP000611945">
    <property type="component" value="Unassembled WGS sequence"/>
</dbReference>
<name>A0ABR8TT57_9PSED</name>
<sequence>MQYNGLAWFTALLALLALLLAARILFNRHWLLGWLRGSLGMACLAIAGMVALVARDLLFYAPLPGSKPLATLNFKSLGEQQFAVTLLAGAQEREVRLNGDLWQLDTRLLQMQGLATLIGLESGYRLETLSGRYLAIEQQDLARNTDVSLVEPVLGIDLWRWLRLAQHHAYGLDAQIVRSAPMPMADGAVFAVRLAPTGLVAQPFNLAAQQAMKGWQ</sequence>
<dbReference type="EMBL" id="JACSQG010000014">
    <property type="protein sequence ID" value="MBD7978935.1"/>
    <property type="molecule type" value="Genomic_DNA"/>
</dbReference>
<dbReference type="RefSeq" id="WP_251837721.1">
    <property type="nucleotide sequence ID" value="NZ_JACSQG010000014.1"/>
</dbReference>
<evidence type="ECO:0000313" key="2">
    <source>
        <dbReference type="EMBL" id="MBD7978935.1"/>
    </source>
</evidence>
<gene>
    <name evidence="2" type="ORF">H9642_17270</name>
</gene>
<protein>
    <recommendedName>
        <fullName evidence="4">Cation/multidrug efflux pump</fullName>
    </recommendedName>
</protein>
<comment type="caution">
    <text evidence="2">The sequence shown here is derived from an EMBL/GenBank/DDBJ whole genome shotgun (WGS) entry which is preliminary data.</text>
</comment>
<evidence type="ECO:0008006" key="4">
    <source>
        <dbReference type="Google" id="ProtNLM"/>
    </source>
</evidence>
<keyword evidence="1" id="KW-0812">Transmembrane</keyword>
<evidence type="ECO:0000313" key="3">
    <source>
        <dbReference type="Proteomes" id="UP000611945"/>
    </source>
</evidence>
<proteinExistence type="predicted"/>
<accession>A0ABR8TT57</accession>
<feature type="transmembrane region" description="Helical" evidence="1">
    <location>
        <begin position="31"/>
        <end position="54"/>
    </location>
</feature>
<organism evidence="2 3">
    <name type="scientific">Serpens gallinarum</name>
    <dbReference type="NCBI Taxonomy" id="2763075"/>
    <lineage>
        <taxon>Bacteria</taxon>
        <taxon>Pseudomonadati</taxon>
        <taxon>Pseudomonadota</taxon>
        <taxon>Gammaproteobacteria</taxon>
        <taxon>Pseudomonadales</taxon>
        <taxon>Pseudomonadaceae</taxon>
        <taxon>Pseudomonas</taxon>
    </lineage>
</organism>
<keyword evidence="1" id="KW-1133">Transmembrane helix</keyword>
<keyword evidence="1" id="KW-0472">Membrane</keyword>
<keyword evidence="3" id="KW-1185">Reference proteome</keyword>
<reference evidence="2 3" key="1">
    <citation type="submission" date="2020-08" db="EMBL/GenBank/DDBJ databases">
        <title>A Genomic Blueprint of the Chicken Gut Microbiome.</title>
        <authorList>
            <person name="Gilroy R."/>
            <person name="Ravi A."/>
            <person name="Getino M."/>
            <person name="Pursley I."/>
            <person name="Horton D.L."/>
            <person name="Alikhan N.-F."/>
            <person name="Baker D."/>
            <person name="Gharbi K."/>
            <person name="Hall N."/>
            <person name="Watson M."/>
            <person name="Adriaenssens E.M."/>
            <person name="Foster-Nyarko E."/>
            <person name="Jarju S."/>
            <person name="Secka A."/>
            <person name="Antonio M."/>
            <person name="Oren A."/>
            <person name="Chaudhuri R."/>
            <person name="La Ragione R.M."/>
            <person name="Hildebrand F."/>
            <person name="Pallen M.J."/>
        </authorList>
    </citation>
    <scope>NUCLEOTIDE SEQUENCE [LARGE SCALE GENOMIC DNA]</scope>
    <source>
        <strain evidence="2 3">Sa2CUA2</strain>
    </source>
</reference>